<dbReference type="AlphaFoldDB" id="A0A1Y2HFM6"/>
<comment type="caution">
    <text evidence="2">The sequence shown here is derived from an EMBL/GenBank/DDBJ whole genome shotgun (WGS) entry which is preliminary data.</text>
</comment>
<keyword evidence="3" id="KW-1185">Reference proteome</keyword>
<feature type="transmembrane region" description="Helical" evidence="1">
    <location>
        <begin position="46"/>
        <end position="63"/>
    </location>
</feature>
<keyword evidence="1" id="KW-0472">Membrane</keyword>
<gene>
    <name evidence="2" type="ORF">BCR44DRAFT_41111</name>
</gene>
<reference evidence="2 3" key="1">
    <citation type="submission" date="2016-07" db="EMBL/GenBank/DDBJ databases">
        <title>Pervasive Adenine N6-methylation of Active Genes in Fungi.</title>
        <authorList>
            <consortium name="DOE Joint Genome Institute"/>
            <person name="Mondo S.J."/>
            <person name="Dannebaum R.O."/>
            <person name="Kuo R.C."/>
            <person name="Labutti K."/>
            <person name="Haridas S."/>
            <person name="Kuo A."/>
            <person name="Salamov A."/>
            <person name="Ahrendt S.R."/>
            <person name="Lipzen A."/>
            <person name="Sullivan W."/>
            <person name="Andreopoulos W.B."/>
            <person name="Clum A."/>
            <person name="Lindquist E."/>
            <person name="Daum C."/>
            <person name="Ramamoorthy G.K."/>
            <person name="Gryganskyi A."/>
            <person name="Culley D."/>
            <person name="Magnuson J.K."/>
            <person name="James T.Y."/>
            <person name="O'Malley M.A."/>
            <person name="Stajich J.E."/>
            <person name="Spatafora J.W."/>
            <person name="Visel A."/>
            <person name="Grigoriev I.V."/>
        </authorList>
    </citation>
    <scope>NUCLEOTIDE SEQUENCE [LARGE SCALE GENOMIC DNA]</scope>
    <source>
        <strain evidence="2 3">PL171</strain>
    </source>
</reference>
<organism evidence="2 3">
    <name type="scientific">Catenaria anguillulae PL171</name>
    <dbReference type="NCBI Taxonomy" id="765915"/>
    <lineage>
        <taxon>Eukaryota</taxon>
        <taxon>Fungi</taxon>
        <taxon>Fungi incertae sedis</taxon>
        <taxon>Blastocladiomycota</taxon>
        <taxon>Blastocladiomycetes</taxon>
        <taxon>Blastocladiales</taxon>
        <taxon>Catenariaceae</taxon>
        <taxon>Catenaria</taxon>
    </lineage>
</organism>
<feature type="transmembrane region" description="Helical" evidence="1">
    <location>
        <begin position="100"/>
        <end position="123"/>
    </location>
</feature>
<accession>A0A1Y2HFM6</accession>
<protein>
    <submittedName>
        <fullName evidence="2">Uncharacterized protein</fullName>
    </submittedName>
</protein>
<proteinExistence type="predicted"/>
<dbReference type="Proteomes" id="UP000193411">
    <property type="component" value="Unassembled WGS sequence"/>
</dbReference>
<keyword evidence="1" id="KW-1133">Transmembrane helix</keyword>
<evidence type="ECO:0000313" key="3">
    <source>
        <dbReference type="Proteomes" id="UP000193411"/>
    </source>
</evidence>
<dbReference type="EMBL" id="MCFL01000036">
    <property type="protein sequence ID" value="ORZ33386.1"/>
    <property type="molecule type" value="Genomic_DNA"/>
</dbReference>
<keyword evidence="1" id="KW-0812">Transmembrane</keyword>
<name>A0A1Y2HFM6_9FUNG</name>
<evidence type="ECO:0000313" key="2">
    <source>
        <dbReference type="EMBL" id="ORZ33386.1"/>
    </source>
</evidence>
<feature type="transmembrane region" description="Helical" evidence="1">
    <location>
        <begin position="143"/>
        <end position="166"/>
    </location>
</feature>
<evidence type="ECO:0000256" key="1">
    <source>
        <dbReference type="SAM" id="Phobius"/>
    </source>
</evidence>
<sequence length="185" mass="20470">MLPLHTLSNTAIVASDHDHEQPRKERLGFRARLDPRTILQVYIDKCPAFILTCFIVANAYLTVFGTQCLLYNLQHGMFALGLLAPVLYELTSKHHKRSKWYFLAFVIVTLTSAAVVGAMLALGREGSRQFGSTDKEGEQGLMMSARAFVLVMVVMIVGVAGMGMAMMELARKVAEREPRLPLGSV</sequence>